<evidence type="ECO:0000313" key="3">
    <source>
        <dbReference type="Proteomes" id="UP000237271"/>
    </source>
</evidence>
<accession>A0A2P4Y0B9</accession>
<dbReference type="EMBL" id="NCKW01006559">
    <property type="protein sequence ID" value="POM71244.1"/>
    <property type="molecule type" value="Genomic_DNA"/>
</dbReference>
<feature type="compositionally biased region" description="Polar residues" evidence="1">
    <location>
        <begin position="61"/>
        <end position="81"/>
    </location>
</feature>
<feature type="region of interest" description="Disordered" evidence="1">
    <location>
        <begin position="41"/>
        <end position="81"/>
    </location>
</feature>
<gene>
    <name evidence="2" type="ORF">PHPALM_12213</name>
</gene>
<comment type="caution">
    <text evidence="2">The sequence shown here is derived from an EMBL/GenBank/DDBJ whole genome shotgun (WGS) entry which is preliminary data.</text>
</comment>
<dbReference type="Proteomes" id="UP000237271">
    <property type="component" value="Unassembled WGS sequence"/>
</dbReference>
<organism evidence="2 3">
    <name type="scientific">Phytophthora palmivora</name>
    <dbReference type="NCBI Taxonomy" id="4796"/>
    <lineage>
        <taxon>Eukaryota</taxon>
        <taxon>Sar</taxon>
        <taxon>Stramenopiles</taxon>
        <taxon>Oomycota</taxon>
        <taxon>Peronosporomycetes</taxon>
        <taxon>Peronosporales</taxon>
        <taxon>Peronosporaceae</taxon>
        <taxon>Phytophthora</taxon>
    </lineage>
</organism>
<proteinExistence type="predicted"/>
<keyword evidence="3" id="KW-1185">Reference proteome</keyword>
<evidence type="ECO:0000256" key="1">
    <source>
        <dbReference type="SAM" id="MobiDB-lite"/>
    </source>
</evidence>
<protein>
    <submittedName>
        <fullName evidence="2">Nodulation protein NolG</fullName>
    </submittedName>
</protein>
<evidence type="ECO:0000313" key="2">
    <source>
        <dbReference type="EMBL" id="POM71244.1"/>
    </source>
</evidence>
<reference evidence="2 3" key="1">
    <citation type="journal article" date="2017" name="Genome Biol. Evol.">
        <title>Phytophthora megakarya and P. palmivora, closely related causal agents of cacao black pod rot, underwent increases in genome sizes and gene numbers by different mechanisms.</title>
        <authorList>
            <person name="Ali S.S."/>
            <person name="Shao J."/>
            <person name="Lary D.J."/>
            <person name="Kronmiller B."/>
            <person name="Shen D."/>
            <person name="Strem M.D."/>
            <person name="Amoako-Attah I."/>
            <person name="Akrofi A.Y."/>
            <person name="Begoude B.A."/>
            <person name="Ten Hoopen G.M."/>
            <person name="Coulibaly K."/>
            <person name="Kebe B.I."/>
            <person name="Melnick R.L."/>
            <person name="Guiltinan M.J."/>
            <person name="Tyler B.M."/>
            <person name="Meinhardt L.W."/>
            <person name="Bailey B.A."/>
        </authorList>
    </citation>
    <scope>NUCLEOTIDE SEQUENCE [LARGE SCALE GENOMIC DNA]</scope>
    <source>
        <strain evidence="3">sbr112.9</strain>
    </source>
</reference>
<sequence length="168" mass="19072">MQQLVTTVGQLNAQLDQMETEYVALAPQNSTNRAEVANHPPAIETADNSQTQLRRPVARSRLTSRTSMTAASQRRPTTVSRRQITDEAMHNSSDDDFDSSVAALAACPVMQVRMTGDMIDNVRDDVNNLPFDHSNQHDIDERIYETWNSHHSSHTHQCLFRHGYPRWT</sequence>
<dbReference type="AlphaFoldDB" id="A0A2P4Y0B9"/>
<name>A0A2P4Y0B9_9STRA</name>